<dbReference type="Pfam" id="PF14111">
    <property type="entry name" value="DUF4283"/>
    <property type="match status" value="1"/>
</dbReference>
<dbReference type="Proteomes" id="UP000242715">
    <property type="component" value="Unassembled WGS sequence"/>
</dbReference>
<feature type="compositionally biased region" description="Basic residues" evidence="2">
    <location>
        <begin position="319"/>
        <end position="328"/>
    </location>
</feature>
<feature type="domain" description="CCHC-type" evidence="3">
    <location>
        <begin position="182"/>
        <end position="195"/>
    </location>
</feature>
<evidence type="ECO:0000259" key="3">
    <source>
        <dbReference type="PROSITE" id="PS50158"/>
    </source>
</evidence>
<evidence type="ECO:0000313" key="5">
    <source>
        <dbReference type="Proteomes" id="UP000242715"/>
    </source>
</evidence>
<proteinExistence type="predicted"/>
<dbReference type="EMBL" id="DF973334">
    <property type="protein sequence ID" value="GAU26384.1"/>
    <property type="molecule type" value="Genomic_DNA"/>
</dbReference>
<evidence type="ECO:0000313" key="4">
    <source>
        <dbReference type="EMBL" id="GAU26384.1"/>
    </source>
</evidence>
<keyword evidence="5" id="KW-1185">Reference proteome</keyword>
<keyword evidence="1" id="KW-0862">Zinc</keyword>
<evidence type="ECO:0000256" key="1">
    <source>
        <dbReference type="PROSITE-ProRule" id="PRU00047"/>
    </source>
</evidence>
<name>A0A2Z6M1M6_TRISU</name>
<feature type="compositionally biased region" description="Low complexity" evidence="2">
    <location>
        <begin position="360"/>
        <end position="375"/>
    </location>
</feature>
<feature type="region of interest" description="Disordered" evidence="2">
    <location>
        <begin position="305"/>
        <end position="382"/>
    </location>
</feature>
<organism evidence="4 5">
    <name type="scientific">Trifolium subterraneum</name>
    <name type="common">Subterranean clover</name>
    <dbReference type="NCBI Taxonomy" id="3900"/>
    <lineage>
        <taxon>Eukaryota</taxon>
        <taxon>Viridiplantae</taxon>
        <taxon>Streptophyta</taxon>
        <taxon>Embryophyta</taxon>
        <taxon>Tracheophyta</taxon>
        <taxon>Spermatophyta</taxon>
        <taxon>Magnoliopsida</taxon>
        <taxon>eudicotyledons</taxon>
        <taxon>Gunneridae</taxon>
        <taxon>Pentapetalae</taxon>
        <taxon>rosids</taxon>
        <taxon>fabids</taxon>
        <taxon>Fabales</taxon>
        <taxon>Fabaceae</taxon>
        <taxon>Papilionoideae</taxon>
        <taxon>50 kb inversion clade</taxon>
        <taxon>NPAAA clade</taxon>
        <taxon>Hologalegina</taxon>
        <taxon>IRL clade</taxon>
        <taxon>Trifolieae</taxon>
        <taxon>Trifolium</taxon>
    </lineage>
</organism>
<dbReference type="InterPro" id="IPR001878">
    <property type="entry name" value="Znf_CCHC"/>
</dbReference>
<feature type="compositionally biased region" description="Polar residues" evidence="2">
    <location>
        <begin position="332"/>
        <end position="346"/>
    </location>
</feature>
<dbReference type="PANTHER" id="PTHR31286">
    <property type="entry name" value="GLYCINE-RICH CELL WALL STRUCTURAL PROTEIN 1.8-LIKE"/>
    <property type="match status" value="1"/>
</dbReference>
<dbReference type="OrthoDB" id="1096772at2759"/>
<sequence length="464" mass="51403">MLHVEKSVMAELSVPWKDALVVKLLGKKLGYNTMKAKLENVWKLTGSFELMDVGYSYYMVKFDGEEDKSRVINGGPWMIFDHYLAVSLWSPKFNAATATIDKTMVWIRIPSLNLVYYDESVLCALASMVGNPVKVDLHTLRVARGKFARMCVEVDLTKPVIGRVGINGDWYHVQYEGLHIICSQCGCYGHLLKDCVMKSKSTTEEIKEKSGEADGGGGTNTTGAETVEKSGVNQGVINEEISLNVVQSVTENFLDSLHGDWIKVERKRRNNKVNARGFNGIPGSENGQHSKNVVLNMVEKLNRQYPSNENDIGSINAKNKNRFKKKRPRNETAGQSNTASQDTPGQFSYGGYTEGYKAEQGNPNSNNSQVGQSNNTKEGSQPIVAPTCTKTVLHVNQVEVAKQQVNVDSLQHGKDDIFSHELEPNKSANLEINEESNVIGNVNKDKNVVENNMGSPHDTNMILN</sequence>
<protein>
    <recommendedName>
        <fullName evidence="3">CCHC-type domain-containing protein</fullName>
    </recommendedName>
</protein>
<keyword evidence="1" id="KW-0479">Metal-binding</keyword>
<dbReference type="InterPro" id="IPR025558">
    <property type="entry name" value="DUF4283"/>
</dbReference>
<dbReference type="GO" id="GO:0008270">
    <property type="term" value="F:zinc ion binding"/>
    <property type="evidence" value="ECO:0007669"/>
    <property type="project" value="UniProtKB-KW"/>
</dbReference>
<dbReference type="GO" id="GO:0003676">
    <property type="term" value="F:nucleic acid binding"/>
    <property type="evidence" value="ECO:0007669"/>
    <property type="project" value="InterPro"/>
</dbReference>
<dbReference type="AlphaFoldDB" id="A0A2Z6M1M6"/>
<reference evidence="5" key="1">
    <citation type="journal article" date="2017" name="Front. Plant Sci.">
        <title>Climate Clever Clovers: New Paradigm to Reduce the Environmental Footprint of Ruminants by Breeding Low Methanogenic Forages Utilizing Haplotype Variation.</title>
        <authorList>
            <person name="Kaur P."/>
            <person name="Appels R."/>
            <person name="Bayer P.E."/>
            <person name="Keeble-Gagnere G."/>
            <person name="Wang J."/>
            <person name="Hirakawa H."/>
            <person name="Shirasawa K."/>
            <person name="Vercoe P."/>
            <person name="Stefanova K."/>
            <person name="Durmic Z."/>
            <person name="Nichols P."/>
            <person name="Revell C."/>
            <person name="Isobe S.N."/>
            <person name="Edwards D."/>
            <person name="Erskine W."/>
        </authorList>
    </citation>
    <scope>NUCLEOTIDE SEQUENCE [LARGE SCALE GENOMIC DNA]</scope>
    <source>
        <strain evidence="5">cv. Daliak</strain>
    </source>
</reference>
<keyword evidence="1" id="KW-0863">Zinc-finger</keyword>
<feature type="region of interest" description="Disordered" evidence="2">
    <location>
        <begin position="206"/>
        <end position="226"/>
    </location>
</feature>
<dbReference type="InterPro" id="IPR040256">
    <property type="entry name" value="At4g02000-like"/>
</dbReference>
<evidence type="ECO:0000256" key="2">
    <source>
        <dbReference type="SAM" id="MobiDB-lite"/>
    </source>
</evidence>
<dbReference type="PROSITE" id="PS50158">
    <property type="entry name" value="ZF_CCHC"/>
    <property type="match status" value="1"/>
</dbReference>
<gene>
    <name evidence="4" type="ORF">TSUD_221110</name>
</gene>
<dbReference type="PANTHER" id="PTHR31286:SF171">
    <property type="entry name" value="CCHC-TYPE DOMAIN-CONTAINING PROTEIN"/>
    <property type="match status" value="1"/>
</dbReference>
<accession>A0A2Z6M1M6</accession>
<feature type="compositionally biased region" description="Polar residues" evidence="2">
    <location>
        <begin position="305"/>
        <end position="317"/>
    </location>
</feature>